<evidence type="ECO:0000313" key="2">
    <source>
        <dbReference type="Proteomes" id="UP000297638"/>
    </source>
</evidence>
<accession>A0A4Y8TSD0</accession>
<name>A0A4Y8TSD0_9MICC</name>
<dbReference type="RefSeq" id="WP_134780718.1">
    <property type="nucleotide sequence ID" value="NZ_SPDS01000002.1"/>
</dbReference>
<dbReference type="AlphaFoldDB" id="A0A4Y8TSD0"/>
<dbReference type="Proteomes" id="UP000297638">
    <property type="component" value="Unassembled WGS sequence"/>
</dbReference>
<reference evidence="1 2" key="1">
    <citation type="submission" date="2019-03" db="EMBL/GenBank/DDBJ databases">
        <title>Glutamicibacter sp. LJH19 genome.</title>
        <authorList>
            <person name="Sinai Borker S."/>
            <person name="Kumar R."/>
        </authorList>
    </citation>
    <scope>NUCLEOTIDE SEQUENCE [LARGE SCALE GENOMIC DNA]</scope>
    <source>
        <strain evidence="1 2">LJH19</strain>
    </source>
</reference>
<gene>
    <name evidence="1" type="ORF">EXY26_12775</name>
</gene>
<sequence length="64" mass="6593">MPHTAEYAAETCTPGADQAVLDAAVALAGTAAAVAADQQLRGQLQLEAAHRVPRTWVPGTARPE</sequence>
<evidence type="ECO:0000313" key="1">
    <source>
        <dbReference type="EMBL" id="TFH54851.1"/>
    </source>
</evidence>
<organism evidence="1 2">
    <name type="scientific">Glutamicibacter arilaitensis</name>
    <dbReference type="NCBI Taxonomy" id="256701"/>
    <lineage>
        <taxon>Bacteria</taxon>
        <taxon>Bacillati</taxon>
        <taxon>Actinomycetota</taxon>
        <taxon>Actinomycetes</taxon>
        <taxon>Micrococcales</taxon>
        <taxon>Micrococcaceae</taxon>
        <taxon>Glutamicibacter</taxon>
    </lineage>
</organism>
<comment type="caution">
    <text evidence="1">The sequence shown here is derived from an EMBL/GenBank/DDBJ whole genome shotgun (WGS) entry which is preliminary data.</text>
</comment>
<proteinExistence type="predicted"/>
<dbReference type="EMBL" id="SPDS01000002">
    <property type="protein sequence ID" value="TFH54851.1"/>
    <property type="molecule type" value="Genomic_DNA"/>
</dbReference>
<protein>
    <submittedName>
        <fullName evidence="1">Uncharacterized protein</fullName>
    </submittedName>
</protein>